<dbReference type="AlphaFoldDB" id="A0A0M0HPX1"/>
<dbReference type="PATRIC" id="fig|693.5.peg.1692"/>
<evidence type="ECO:0000313" key="8">
    <source>
        <dbReference type="EMBL" id="KOO04051.1"/>
    </source>
</evidence>
<keyword evidence="2" id="KW-1003">Cell membrane</keyword>
<dbReference type="InterPro" id="IPR018076">
    <property type="entry name" value="T2SS_GspF_dom"/>
</dbReference>
<dbReference type="RefSeq" id="WP_053395321.1">
    <property type="nucleotide sequence ID" value="NZ_LHPJ01000006.1"/>
</dbReference>
<gene>
    <name evidence="8" type="ORF">AKJ17_08270</name>
</gene>
<dbReference type="GO" id="GO:0005886">
    <property type="term" value="C:plasma membrane"/>
    <property type="evidence" value="ECO:0007669"/>
    <property type="project" value="UniProtKB-SubCell"/>
</dbReference>
<keyword evidence="9" id="KW-1185">Reference proteome</keyword>
<keyword evidence="4 6" id="KW-1133">Transmembrane helix</keyword>
<dbReference type="OrthoDB" id="9810662at2"/>
<dbReference type="Pfam" id="PF00482">
    <property type="entry name" value="T2SSF"/>
    <property type="match status" value="1"/>
</dbReference>
<evidence type="ECO:0000256" key="4">
    <source>
        <dbReference type="ARBA" id="ARBA00022989"/>
    </source>
</evidence>
<dbReference type="EMBL" id="LHPJ01000006">
    <property type="protein sequence ID" value="KOO04051.1"/>
    <property type="molecule type" value="Genomic_DNA"/>
</dbReference>
<feature type="domain" description="Type II secretion system protein GspF" evidence="7">
    <location>
        <begin position="171"/>
        <end position="299"/>
    </location>
</feature>
<evidence type="ECO:0000256" key="5">
    <source>
        <dbReference type="ARBA" id="ARBA00023136"/>
    </source>
</evidence>
<feature type="transmembrane region" description="Helical" evidence="6">
    <location>
        <begin position="132"/>
        <end position="156"/>
    </location>
</feature>
<evidence type="ECO:0000256" key="6">
    <source>
        <dbReference type="SAM" id="Phobius"/>
    </source>
</evidence>
<accession>A0A0M0HPX1</accession>
<evidence type="ECO:0000256" key="3">
    <source>
        <dbReference type="ARBA" id="ARBA00022692"/>
    </source>
</evidence>
<evidence type="ECO:0000256" key="1">
    <source>
        <dbReference type="ARBA" id="ARBA00004651"/>
    </source>
</evidence>
<organism evidence="8 9">
    <name type="scientific">Vibrio nereis</name>
    <dbReference type="NCBI Taxonomy" id="693"/>
    <lineage>
        <taxon>Bacteria</taxon>
        <taxon>Pseudomonadati</taxon>
        <taxon>Pseudomonadota</taxon>
        <taxon>Gammaproteobacteria</taxon>
        <taxon>Vibrionales</taxon>
        <taxon>Vibrionaceae</taxon>
        <taxon>Vibrio</taxon>
    </lineage>
</organism>
<dbReference type="STRING" id="693.AKJ17_08270"/>
<feature type="transmembrane region" description="Helical" evidence="6">
    <location>
        <begin position="283"/>
        <end position="307"/>
    </location>
</feature>
<feature type="transmembrane region" description="Helical" evidence="6">
    <location>
        <begin position="104"/>
        <end position="126"/>
    </location>
</feature>
<dbReference type="PANTHER" id="PTHR35007">
    <property type="entry name" value="INTEGRAL MEMBRANE PROTEIN-RELATED"/>
    <property type="match status" value="1"/>
</dbReference>
<name>A0A0M0HPX1_VIBNE</name>
<keyword evidence="5 6" id="KW-0472">Membrane</keyword>
<evidence type="ECO:0000259" key="7">
    <source>
        <dbReference type="Pfam" id="PF00482"/>
    </source>
</evidence>
<comment type="caution">
    <text evidence="8">The sequence shown here is derived from an EMBL/GenBank/DDBJ whole genome shotgun (WGS) entry which is preliminary data.</text>
</comment>
<keyword evidence="3 6" id="KW-0812">Transmembrane</keyword>
<dbReference type="Proteomes" id="UP000037515">
    <property type="component" value="Unassembled WGS sequence"/>
</dbReference>
<comment type="subcellular location">
    <subcellularLocation>
        <location evidence="1">Cell membrane</location>
        <topology evidence="1">Multi-pass membrane protein</topology>
    </subcellularLocation>
</comment>
<reference evidence="9" key="1">
    <citation type="submission" date="2015-08" db="EMBL/GenBank/DDBJ databases">
        <title>Vibrio galatheae sp. nov., a novel member of the Vibrionaceae family isolated from the Solomon Islands.</title>
        <authorList>
            <person name="Giubergia S."/>
            <person name="Machado H."/>
            <person name="Mateiu R.V."/>
            <person name="Gram L."/>
        </authorList>
    </citation>
    <scope>NUCLEOTIDE SEQUENCE [LARGE SCALE GENOMIC DNA]</scope>
    <source>
        <strain evidence="9">DSM 19584</strain>
    </source>
</reference>
<dbReference type="PANTHER" id="PTHR35007:SF2">
    <property type="entry name" value="PILUS ASSEMBLE PROTEIN"/>
    <property type="match status" value="1"/>
</dbReference>
<protein>
    <submittedName>
        <fullName evidence="8">Pilus assembly protein TadC</fullName>
    </submittedName>
</protein>
<evidence type="ECO:0000313" key="9">
    <source>
        <dbReference type="Proteomes" id="UP000037515"/>
    </source>
</evidence>
<sequence length="315" mass="34435">MDTILTFIQSATLTEETLILSMVLLSTVTIVVAVFLVATGSRTELRKRLDTLPATGTEGAKKEALHDKVHSLSPLLTPKNAKEREDVRLKLIQAGFHHESAISYFYAIKIFAMFLGLLIAAIYYLFSGSDSSLLIVAGVGAGVGMFLPNIVLGHLVKKRQFRIKRGVPDALDLLVVCTESGLGLNMSLNRVAKELFISHPDLADELDTVCLKIKAGYEMPLAFKDMVERTGVYELSGLVGMLSHASKLGGSLAQTLRDYTEDYRDKRNQEVEEIAAKIPTKMVFPMLVCIWPAFFIVVVGPAALGLIDTFSSLGN</sequence>
<evidence type="ECO:0000256" key="2">
    <source>
        <dbReference type="ARBA" id="ARBA00022475"/>
    </source>
</evidence>
<proteinExistence type="predicted"/>
<feature type="transmembrane region" description="Helical" evidence="6">
    <location>
        <begin position="18"/>
        <end position="38"/>
    </location>
</feature>